<dbReference type="InterPro" id="IPR043128">
    <property type="entry name" value="Rev_trsase/Diguanyl_cyclase"/>
</dbReference>
<dbReference type="SUPFAM" id="SSF56672">
    <property type="entry name" value="DNA/RNA polymerases"/>
    <property type="match status" value="1"/>
</dbReference>
<name>A0ABY6K9J4_9ARAC</name>
<keyword evidence="3" id="KW-1185">Reference proteome</keyword>
<gene>
    <name evidence="2" type="ORF">LAZ67_3000998</name>
</gene>
<evidence type="ECO:0000313" key="3">
    <source>
        <dbReference type="Proteomes" id="UP001235939"/>
    </source>
</evidence>
<dbReference type="InterPro" id="IPR050951">
    <property type="entry name" value="Retrovirus_Pol_polyprotein"/>
</dbReference>
<accession>A0ABY6K9J4</accession>
<dbReference type="Gene3D" id="3.30.70.270">
    <property type="match status" value="2"/>
</dbReference>
<dbReference type="PANTHER" id="PTHR37984">
    <property type="entry name" value="PROTEIN CBG26694"/>
    <property type="match status" value="1"/>
</dbReference>
<dbReference type="InterPro" id="IPR000477">
    <property type="entry name" value="RT_dom"/>
</dbReference>
<proteinExistence type="predicted"/>
<organism evidence="2 3">
    <name type="scientific">Cordylochernes scorpioides</name>
    <dbReference type="NCBI Taxonomy" id="51811"/>
    <lineage>
        <taxon>Eukaryota</taxon>
        <taxon>Metazoa</taxon>
        <taxon>Ecdysozoa</taxon>
        <taxon>Arthropoda</taxon>
        <taxon>Chelicerata</taxon>
        <taxon>Arachnida</taxon>
        <taxon>Pseudoscorpiones</taxon>
        <taxon>Cheliferoidea</taxon>
        <taxon>Chernetidae</taxon>
        <taxon>Cordylochernes</taxon>
    </lineage>
</organism>
<evidence type="ECO:0000313" key="2">
    <source>
        <dbReference type="EMBL" id="UYV64498.1"/>
    </source>
</evidence>
<feature type="domain" description="Reverse transcriptase" evidence="1">
    <location>
        <begin position="111"/>
        <end position="178"/>
    </location>
</feature>
<dbReference type="EMBL" id="CP092865">
    <property type="protein sequence ID" value="UYV64498.1"/>
    <property type="molecule type" value="Genomic_DNA"/>
</dbReference>
<reference evidence="2 3" key="1">
    <citation type="submission" date="2022-01" db="EMBL/GenBank/DDBJ databases">
        <title>A chromosomal length assembly of Cordylochernes scorpioides.</title>
        <authorList>
            <person name="Zeh D."/>
            <person name="Zeh J."/>
        </authorList>
    </citation>
    <scope>NUCLEOTIDE SEQUENCE [LARGE SCALE GENOMIC DNA]</scope>
    <source>
        <strain evidence="2">IN4F17</strain>
        <tissue evidence="2">Whole Body</tissue>
    </source>
</reference>
<dbReference type="Proteomes" id="UP001235939">
    <property type="component" value="Chromosome 03"/>
</dbReference>
<evidence type="ECO:0000259" key="1">
    <source>
        <dbReference type="Pfam" id="PF00078"/>
    </source>
</evidence>
<protein>
    <submittedName>
        <fullName evidence="2">K02A2.6-like</fullName>
    </submittedName>
</protein>
<dbReference type="InterPro" id="IPR043502">
    <property type="entry name" value="DNA/RNA_pol_sf"/>
</dbReference>
<dbReference type="Pfam" id="PF00078">
    <property type="entry name" value="RVT_1"/>
    <property type="match status" value="1"/>
</dbReference>
<dbReference type="Gene3D" id="3.10.10.10">
    <property type="entry name" value="HIV Type 1 Reverse Transcriptase, subunit A, domain 1"/>
    <property type="match status" value="1"/>
</dbReference>
<dbReference type="PANTHER" id="PTHR37984:SF13">
    <property type="entry name" value="RIBONUCLEASE H"/>
    <property type="match status" value="1"/>
</dbReference>
<sequence>MVVGGEGPSLCGRNWMEALGILPTQPYKVDMIKVTENNLPTQLHRFSELFKPGYGVFKGVRARLLVDPEMKPRFFKSHPIPYALKEISRELDRLVKAGILKPVRHAECSDCSTLAGGEKFSKIDLRDAYNQLELDDESQLYTVINTHQGLYKYTRLPFEISSAPALFQKQMDILLKGIPMLRKDKCSFLAPSLEYLGHKIAKEGLQPLPSNVEAILGAPSLSNLMELRAFLGLLTYYSRFIPNMSSTLAPLYNLLKK</sequence>